<dbReference type="KEGG" id="lkm:EFP84_18365"/>
<evidence type="ECO:0000313" key="2">
    <source>
        <dbReference type="Proteomes" id="UP000276407"/>
    </source>
</evidence>
<sequence length="180" mass="20929">MGYLLLDTDREISSRLQEPRLETVTLLIPEKVWIRFGEKEVRKLPKKIPEMLRTYGKYLSASKRLGHRAGKTLYQPSSGSTKMKRVNVRLSTGSWTLLGALAQAHGVSRCYLFNYLLWLEDLGVGNSIVDTVNAGVPTFHRYYSYILQLDLLNNEAIRRLRCEPDSFFRTLDYRDWFPDH</sequence>
<dbReference type="RefSeq" id="WP_123180245.1">
    <property type="nucleotide sequence ID" value="NZ_CP033614.1"/>
</dbReference>
<reference evidence="1 2" key="1">
    <citation type="submission" date="2018-11" db="EMBL/GenBank/DDBJ databases">
        <title>Complete genome sequence of Leptospira kmetyi isolate LS 001/16 from soil sample associated with a leptospirosis patient in Kelantan.</title>
        <authorList>
            <person name="Muhammad Yusoff F."/>
            <person name="Muhammad Yusoff S."/>
            <person name="Ahmad M.N."/>
            <person name="Yusof N.Y."/>
            <person name="Aziah I."/>
        </authorList>
    </citation>
    <scope>NUCLEOTIDE SEQUENCE [LARGE SCALE GENOMIC DNA]</scope>
    <source>
        <strain evidence="1 2">LS 001/16</strain>
    </source>
</reference>
<proteinExistence type="predicted"/>
<dbReference type="AlphaFoldDB" id="A0AAD0UTP4"/>
<dbReference type="EMBL" id="CP033614">
    <property type="protein sequence ID" value="AYV57284.1"/>
    <property type="molecule type" value="Genomic_DNA"/>
</dbReference>
<protein>
    <submittedName>
        <fullName evidence="1">DUF1564 domain-containing protein</fullName>
    </submittedName>
</protein>
<name>A0AAD0UTP4_9LEPT</name>
<accession>A0AAD0UTP4</accession>
<dbReference type="Proteomes" id="UP000276407">
    <property type="component" value="Chromosome 1"/>
</dbReference>
<dbReference type="Pfam" id="PF07600">
    <property type="entry name" value="DUF1564"/>
    <property type="match status" value="1"/>
</dbReference>
<dbReference type="InterPro" id="IPR011458">
    <property type="entry name" value="DUF1564"/>
</dbReference>
<evidence type="ECO:0000313" key="1">
    <source>
        <dbReference type="EMBL" id="AYV57284.1"/>
    </source>
</evidence>
<organism evidence="1 2">
    <name type="scientific">Leptospira kmetyi</name>
    <dbReference type="NCBI Taxonomy" id="408139"/>
    <lineage>
        <taxon>Bacteria</taxon>
        <taxon>Pseudomonadati</taxon>
        <taxon>Spirochaetota</taxon>
        <taxon>Spirochaetia</taxon>
        <taxon>Leptospirales</taxon>
        <taxon>Leptospiraceae</taxon>
        <taxon>Leptospira</taxon>
    </lineage>
</organism>
<gene>
    <name evidence="1" type="ORF">EFP84_18365</name>
</gene>